<sequence length="176" mass="18915">MANLVQSPAGSDPEFVGIVSRTMPLVGGISHPPPVARSGVERFGRLLTWRSLEPMRVIEMNMEQCRNEGVGETGDPRGNPPTNGIVRHDSHMRKSGVTWPRTERGSPCAKKQPSRPAASSRLMLRCVSSLEALHTEEPAEALPSLYCLSRTVMAGAVSPLTPQGTAPSRPPPACNN</sequence>
<organism evidence="2 3">
    <name type="scientific">Dryococelus australis</name>
    <dbReference type="NCBI Taxonomy" id="614101"/>
    <lineage>
        <taxon>Eukaryota</taxon>
        <taxon>Metazoa</taxon>
        <taxon>Ecdysozoa</taxon>
        <taxon>Arthropoda</taxon>
        <taxon>Hexapoda</taxon>
        <taxon>Insecta</taxon>
        <taxon>Pterygota</taxon>
        <taxon>Neoptera</taxon>
        <taxon>Polyneoptera</taxon>
        <taxon>Phasmatodea</taxon>
        <taxon>Verophasmatodea</taxon>
        <taxon>Anareolatae</taxon>
        <taxon>Phasmatidae</taxon>
        <taxon>Eurycanthinae</taxon>
        <taxon>Dryococelus</taxon>
    </lineage>
</organism>
<proteinExistence type="predicted"/>
<evidence type="ECO:0000256" key="1">
    <source>
        <dbReference type="SAM" id="MobiDB-lite"/>
    </source>
</evidence>
<comment type="caution">
    <text evidence="2">The sequence shown here is derived from an EMBL/GenBank/DDBJ whole genome shotgun (WGS) entry which is preliminary data.</text>
</comment>
<feature type="region of interest" description="Disordered" evidence="1">
    <location>
        <begin position="69"/>
        <end position="119"/>
    </location>
</feature>
<name>A0ABQ9HIV7_9NEOP</name>
<gene>
    <name evidence="2" type="ORF">PR048_016067</name>
</gene>
<accession>A0ABQ9HIV7</accession>
<evidence type="ECO:0000313" key="2">
    <source>
        <dbReference type="EMBL" id="KAJ8884210.1"/>
    </source>
</evidence>
<dbReference type="Proteomes" id="UP001159363">
    <property type="component" value="Chromosome 4"/>
</dbReference>
<evidence type="ECO:0000313" key="3">
    <source>
        <dbReference type="Proteomes" id="UP001159363"/>
    </source>
</evidence>
<protein>
    <submittedName>
        <fullName evidence="2">Uncharacterized protein</fullName>
    </submittedName>
</protein>
<keyword evidence="3" id="KW-1185">Reference proteome</keyword>
<dbReference type="EMBL" id="JARBHB010000005">
    <property type="protein sequence ID" value="KAJ8884210.1"/>
    <property type="molecule type" value="Genomic_DNA"/>
</dbReference>
<reference evidence="2 3" key="1">
    <citation type="submission" date="2023-02" db="EMBL/GenBank/DDBJ databases">
        <title>LHISI_Scaffold_Assembly.</title>
        <authorList>
            <person name="Stuart O.P."/>
            <person name="Cleave R."/>
            <person name="Magrath M.J.L."/>
            <person name="Mikheyev A.S."/>
        </authorList>
    </citation>
    <scope>NUCLEOTIDE SEQUENCE [LARGE SCALE GENOMIC DNA]</scope>
    <source>
        <strain evidence="2">Daus_M_001</strain>
        <tissue evidence="2">Leg muscle</tissue>
    </source>
</reference>